<gene>
    <name evidence="3" type="primary">GYP7_1</name>
    <name evidence="3" type="ORF">HK097_000555</name>
</gene>
<keyword evidence="1" id="KW-0343">GTPase activation</keyword>
<dbReference type="Pfam" id="PF00566">
    <property type="entry name" value="RabGAP-TBC"/>
    <property type="match status" value="1"/>
</dbReference>
<organism evidence="3 4">
    <name type="scientific">Rhizophlyctis rosea</name>
    <dbReference type="NCBI Taxonomy" id="64517"/>
    <lineage>
        <taxon>Eukaryota</taxon>
        <taxon>Fungi</taxon>
        <taxon>Fungi incertae sedis</taxon>
        <taxon>Chytridiomycota</taxon>
        <taxon>Chytridiomycota incertae sedis</taxon>
        <taxon>Chytridiomycetes</taxon>
        <taxon>Rhizophlyctidales</taxon>
        <taxon>Rhizophlyctidaceae</taxon>
        <taxon>Rhizophlyctis</taxon>
    </lineage>
</organism>
<evidence type="ECO:0000259" key="2">
    <source>
        <dbReference type="PROSITE" id="PS50086"/>
    </source>
</evidence>
<dbReference type="SMART" id="SM00164">
    <property type="entry name" value="TBC"/>
    <property type="match status" value="1"/>
</dbReference>
<dbReference type="AlphaFoldDB" id="A0AAD5X6F0"/>
<dbReference type="Gene3D" id="1.10.472.80">
    <property type="entry name" value="Ypt/Rab-GAP domain of gyp1p, domain 3"/>
    <property type="match status" value="1"/>
</dbReference>
<dbReference type="PANTHER" id="PTHR22957">
    <property type="entry name" value="TBC1 DOMAIN FAMILY MEMBER GTPASE-ACTIVATING PROTEIN"/>
    <property type="match status" value="1"/>
</dbReference>
<name>A0AAD5X6F0_9FUNG</name>
<dbReference type="EMBL" id="JADGJD010000011">
    <property type="protein sequence ID" value="KAJ3057091.1"/>
    <property type="molecule type" value="Genomic_DNA"/>
</dbReference>
<comment type="caution">
    <text evidence="3">The sequence shown here is derived from an EMBL/GenBank/DDBJ whole genome shotgun (WGS) entry which is preliminary data.</text>
</comment>
<dbReference type="InterPro" id="IPR035969">
    <property type="entry name" value="Rab-GAP_TBC_sf"/>
</dbReference>
<dbReference type="InterPro" id="IPR000195">
    <property type="entry name" value="Rab-GAP-TBC_dom"/>
</dbReference>
<reference evidence="3" key="1">
    <citation type="submission" date="2020-05" db="EMBL/GenBank/DDBJ databases">
        <title>Phylogenomic resolution of chytrid fungi.</title>
        <authorList>
            <person name="Stajich J.E."/>
            <person name="Amses K."/>
            <person name="Simmons R."/>
            <person name="Seto K."/>
            <person name="Myers J."/>
            <person name="Bonds A."/>
            <person name="Quandt C.A."/>
            <person name="Barry K."/>
            <person name="Liu P."/>
            <person name="Grigoriev I."/>
            <person name="Longcore J.E."/>
            <person name="James T.Y."/>
        </authorList>
    </citation>
    <scope>NUCLEOTIDE SEQUENCE</scope>
    <source>
        <strain evidence="3">JEL0318</strain>
    </source>
</reference>
<sequence>MHSIRTREAAEGINQPPASLEEIEGLTSSYSILAASALNANVDPVWDETAEHQTDLGTFEVLSTDSVPLGTQPTRVKPLSQPEWDAFFDTETGTLKVASEDVRLRIYQGVSEAAVQLEEMKEAEEFNSRAWSHPYAEKSGSFFLEYIPGHLRFQTGTQFSKRKGMCSSRASCTFLPCTYDFYREEYWSMRRRWQEKCRAGTAEEAATSDDAALADALMRVEKDVIRTDRQDPFYKSDPSRTVVLHDILVTYSYAFPGNDNIGYVQGMADLASPIVIAMSGNEVDAFWCFAGFMERMKSNFLRTGAGMHRKLSIMADLIKVFDPFLFEHLRATESLDLFFCFRWFLVWFKRELGMGDLPRLWEVLWTCDDGGEGLAMFFALAIVMDHRDVVCRFLGCFDEILKYINDLSMTIDLDATLEKAQLLVTRCEARAAVAGMTLVEGIGPKDLDLVMRTLLRLAEKPEQEGQ</sequence>
<dbReference type="SUPFAM" id="SSF47923">
    <property type="entry name" value="Ypt/Rab-GAP domain of gyp1p"/>
    <property type="match status" value="2"/>
</dbReference>
<dbReference type="GO" id="GO:0005096">
    <property type="term" value="F:GTPase activator activity"/>
    <property type="evidence" value="ECO:0007669"/>
    <property type="project" value="UniProtKB-KW"/>
</dbReference>
<proteinExistence type="predicted"/>
<dbReference type="PANTHER" id="PTHR22957:SF502">
    <property type="entry name" value="SMALL G PROTEIN SIGNALING MODULATOR 2-RELATED"/>
    <property type="match status" value="1"/>
</dbReference>
<accession>A0AAD5X6F0</accession>
<feature type="domain" description="Rab-GAP TBC" evidence="2">
    <location>
        <begin position="177"/>
        <end position="368"/>
    </location>
</feature>
<dbReference type="Proteomes" id="UP001212841">
    <property type="component" value="Unassembled WGS sequence"/>
</dbReference>
<evidence type="ECO:0000313" key="4">
    <source>
        <dbReference type="Proteomes" id="UP001212841"/>
    </source>
</evidence>
<keyword evidence="4" id="KW-1185">Reference proteome</keyword>
<dbReference type="Gene3D" id="1.10.8.270">
    <property type="entry name" value="putative rabgap domain of human tbc1 domain family member 14 like domains"/>
    <property type="match status" value="1"/>
</dbReference>
<dbReference type="PROSITE" id="PS50086">
    <property type="entry name" value="TBC_RABGAP"/>
    <property type="match status" value="1"/>
</dbReference>
<protein>
    <submittedName>
        <fullName evidence="3">GTPase activating protein</fullName>
    </submittedName>
</protein>
<evidence type="ECO:0000256" key="1">
    <source>
        <dbReference type="ARBA" id="ARBA00022468"/>
    </source>
</evidence>
<evidence type="ECO:0000313" key="3">
    <source>
        <dbReference type="EMBL" id="KAJ3057091.1"/>
    </source>
</evidence>